<keyword evidence="7" id="KW-1185">Reference proteome</keyword>
<evidence type="ECO:0000256" key="4">
    <source>
        <dbReference type="ARBA" id="ARBA00023284"/>
    </source>
</evidence>
<evidence type="ECO:0000256" key="3">
    <source>
        <dbReference type="ARBA" id="ARBA00023157"/>
    </source>
</evidence>
<dbReference type="GO" id="GO:0016209">
    <property type="term" value="F:antioxidant activity"/>
    <property type="evidence" value="ECO:0007669"/>
    <property type="project" value="InterPro"/>
</dbReference>
<accession>A0A3Q9IRH2</accession>
<gene>
    <name evidence="6" type="ORF">D8S85_17625</name>
</gene>
<dbReference type="GO" id="GO:0017004">
    <property type="term" value="P:cytochrome complex assembly"/>
    <property type="evidence" value="ECO:0007669"/>
    <property type="project" value="UniProtKB-KW"/>
</dbReference>
<evidence type="ECO:0000313" key="6">
    <source>
        <dbReference type="EMBL" id="AZS31194.1"/>
    </source>
</evidence>
<dbReference type="Proteomes" id="UP000270673">
    <property type="component" value="Chromosome"/>
</dbReference>
<dbReference type="PROSITE" id="PS51352">
    <property type="entry name" value="THIOREDOXIN_2"/>
    <property type="match status" value="1"/>
</dbReference>
<keyword evidence="4" id="KW-0676">Redox-active center</keyword>
<dbReference type="EMBL" id="CP032819">
    <property type="protein sequence ID" value="AZS31194.1"/>
    <property type="molecule type" value="Genomic_DNA"/>
</dbReference>
<name>A0A3Q9IRH2_9BACT</name>
<evidence type="ECO:0000256" key="1">
    <source>
        <dbReference type="ARBA" id="ARBA00004196"/>
    </source>
</evidence>
<feature type="domain" description="Thioredoxin" evidence="5">
    <location>
        <begin position="232"/>
        <end position="376"/>
    </location>
</feature>
<proteinExistence type="predicted"/>
<protein>
    <submittedName>
        <fullName evidence="6">TlpA family protein disulfide reductase</fullName>
    </submittedName>
</protein>
<evidence type="ECO:0000313" key="7">
    <source>
        <dbReference type="Proteomes" id="UP000270673"/>
    </source>
</evidence>
<dbReference type="AlphaFoldDB" id="A0A3Q9IRH2"/>
<dbReference type="InterPro" id="IPR013766">
    <property type="entry name" value="Thioredoxin_domain"/>
</dbReference>
<dbReference type="PANTHER" id="PTHR42852:SF6">
    <property type="entry name" value="THIOL:DISULFIDE INTERCHANGE PROTEIN DSBE"/>
    <property type="match status" value="1"/>
</dbReference>
<dbReference type="OrthoDB" id="1096751at2"/>
<comment type="subcellular location">
    <subcellularLocation>
        <location evidence="1">Cell envelope</location>
    </subcellularLocation>
</comment>
<keyword evidence="3" id="KW-1015">Disulfide bond</keyword>
<dbReference type="Pfam" id="PF00578">
    <property type="entry name" value="AhpC-TSA"/>
    <property type="match status" value="1"/>
</dbReference>
<dbReference type="PANTHER" id="PTHR42852">
    <property type="entry name" value="THIOL:DISULFIDE INTERCHANGE PROTEIN DSBE"/>
    <property type="match status" value="1"/>
</dbReference>
<dbReference type="Gene3D" id="3.40.30.10">
    <property type="entry name" value="Glutaredoxin"/>
    <property type="match status" value="1"/>
</dbReference>
<dbReference type="InterPro" id="IPR000866">
    <property type="entry name" value="AhpC/TSA"/>
</dbReference>
<dbReference type="GO" id="GO:0030313">
    <property type="term" value="C:cell envelope"/>
    <property type="evidence" value="ECO:0007669"/>
    <property type="project" value="UniProtKB-SubCell"/>
</dbReference>
<keyword evidence="2" id="KW-0201">Cytochrome c-type biogenesis</keyword>
<dbReference type="GO" id="GO:0016491">
    <property type="term" value="F:oxidoreductase activity"/>
    <property type="evidence" value="ECO:0007669"/>
    <property type="project" value="InterPro"/>
</dbReference>
<reference evidence="6 7" key="1">
    <citation type="submission" date="2018-10" db="EMBL/GenBank/DDBJ databases">
        <title>Butyricimonas faecalis sp. nov., isolated from human faeces and emended description of the genus Butyricimonas.</title>
        <authorList>
            <person name="Le Roy T."/>
            <person name="Van der Smissen P."/>
            <person name="Paquot A."/>
            <person name="Delzenne N."/>
            <person name="Muccioli G."/>
            <person name="Collet J.-F."/>
            <person name="Cani P.D."/>
        </authorList>
    </citation>
    <scope>NUCLEOTIDE SEQUENCE [LARGE SCALE GENOMIC DNA]</scope>
    <source>
        <strain evidence="6 7">H184</strain>
    </source>
</reference>
<evidence type="ECO:0000256" key="2">
    <source>
        <dbReference type="ARBA" id="ARBA00022748"/>
    </source>
</evidence>
<dbReference type="InterPro" id="IPR036249">
    <property type="entry name" value="Thioredoxin-like_sf"/>
</dbReference>
<evidence type="ECO:0000259" key="5">
    <source>
        <dbReference type="PROSITE" id="PS51352"/>
    </source>
</evidence>
<dbReference type="SUPFAM" id="SSF52833">
    <property type="entry name" value="Thioredoxin-like"/>
    <property type="match status" value="1"/>
</dbReference>
<dbReference type="KEGG" id="buy:D8S85_17625"/>
<dbReference type="InterPro" id="IPR050553">
    <property type="entry name" value="Thioredoxin_ResA/DsbE_sf"/>
</dbReference>
<organism evidence="6 7">
    <name type="scientific">Butyricimonas faecalis</name>
    <dbReference type="NCBI Taxonomy" id="2093856"/>
    <lineage>
        <taxon>Bacteria</taxon>
        <taxon>Pseudomonadati</taxon>
        <taxon>Bacteroidota</taxon>
        <taxon>Bacteroidia</taxon>
        <taxon>Bacteroidales</taxon>
        <taxon>Odoribacteraceae</taxon>
        <taxon>Butyricimonas</taxon>
    </lineage>
</organism>
<sequence length="376" mass="43482">MCVMNRLYVKMIGMFFFILFCGGRMQAQFKMMPMPAANGQALSALTEEVIEGWRPFSITKDDDFDAILKHKAEIEKNILSKDTKDKSAAFANAVWAMREAVFYYRDNQSAEVNRKGIQKLLKGMNLKDFTTLHSFEFNVDAYYNAKALAVGITPAQVFGDKKDDLQYKRWKEMLETRDSLMIVNYFGAIRNEFIFKGYTDVLKKLRPLFERYMPEGELKTQVKDLYELKERLEPGKEAPAFTMLDGEKREHTLAEFRGKIVIIDVWATWCGGCIRKLPYFMKVREKYKDRKDVEFITVSIDASGSFEKWKEHMKKHNLTDAINLIAFADKNSFQDDYGIMGIPMYYIIGKDGKFLYSDVPGPGDGFEEIVDEVLGK</sequence>
<dbReference type="CDD" id="cd02966">
    <property type="entry name" value="TlpA_like_family"/>
    <property type="match status" value="1"/>
</dbReference>